<comment type="catalytic activity">
    <reaction evidence="1">
        <text>[E2 ubiquitin-conjugating enzyme]-S-ubiquitinyl-L-cysteine + [acceptor protein]-L-lysine = [E2 ubiquitin-conjugating enzyme]-L-cysteine + [acceptor protein]-N(6)-ubiquitinyl-L-lysine.</text>
        <dbReference type="EC" id="2.3.2.31"/>
    </reaction>
</comment>
<name>A0A4T0I5M4_WALIC</name>
<proteinExistence type="predicted"/>
<dbReference type="GO" id="GO:0061630">
    <property type="term" value="F:ubiquitin protein ligase activity"/>
    <property type="evidence" value="ECO:0007669"/>
    <property type="project" value="UniProtKB-EC"/>
</dbReference>
<dbReference type="SMART" id="SM00647">
    <property type="entry name" value="IBR"/>
    <property type="match status" value="2"/>
</dbReference>
<dbReference type="Pfam" id="PF22191">
    <property type="entry name" value="IBR_1"/>
    <property type="match status" value="1"/>
</dbReference>
<dbReference type="InterPro" id="IPR013083">
    <property type="entry name" value="Znf_RING/FYVE/PHD"/>
</dbReference>
<feature type="compositionally biased region" description="Low complexity" evidence="9">
    <location>
        <begin position="629"/>
        <end position="642"/>
    </location>
</feature>
<dbReference type="Pfam" id="PF21235">
    <property type="entry name" value="UBA_ARI1"/>
    <property type="match status" value="1"/>
</dbReference>
<accession>A0A4T0I5M4</accession>
<dbReference type="PANTHER" id="PTHR11685">
    <property type="entry name" value="RBR FAMILY RING FINGER AND IBR DOMAIN-CONTAINING"/>
    <property type="match status" value="1"/>
</dbReference>
<keyword evidence="8" id="KW-0862">Zinc</keyword>
<evidence type="ECO:0000256" key="9">
    <source>
        <dbReference type="SAM" id="MobiDB-lite"/>
    </source>
</evidence>
<dbReference type="AlphaFoldDB" id="A0A4T0I5M4"/>
<dbReference type="Pfam" id="PF01485">
    <property type="entry name" value="IBR"/>
    <property type="match status" value="1"/>
</dbReference>
<dbReference type="Gene3D" id="1.20.120.1750">
    <property type="match status" value="1"/>
</dbReference>
<evidence type="ECO:0000256" key="7">
    <source>
        <dbReference type="ARBA" id="ARBA00022786"/>
    </source>
</evidence>
<evidence type="ECO:0000256" key="8">
    <source>
        <dbReference type="ARBA" id="ARBA00022833"/>
    </source>
</evidence>
<evidence type="ECO:0000313" key="11">
    <source>
        <dbReference type="EMBL" id="TIB08272.1"/>
    </source>
</evidence>
<evidence type="ECO:0000256" key="6">
    <source>
        <dbReference type="ARBA" id="ARBA00022771"/>
    </source>
</evidence>
<evidence type="ECO:0000256" key="3">
    <source>
        <dbReference type="ARBA" id="ARBA00022679"/>
    </source>
</evidence>
<dbReference type="EC" id="2.3.2.31" evidence="2"/>
<dbReference type="InterPro" id="IPR036423">
    <property type="entry name" value="SOD-like_Cu/Zn_dom_sf"/>
</dbReference>
<dbReference type="EMBL" id="SPOF01000062">
    <property type="protein sequence ID" value="TIB08272.1"/>
    <property type="molecule type" value="Genomic_DNA"/>
</dbReference>
<keyword evidence="6" id="KW-0863">Zinc-finger</keyword>
<reference evidence="11 12" key="1">
    <citation type="submission" date="2019-03" db="EMBL/GenBank/DDBJ databases">
        <title>Sequencing 23 genomes of Wallemia ichthyophaga.</title>
        <authorList>
            <person name="Gostincar C."/>
        </authorList>
    </citation>
    <scope>NUCLEOTIDE SEQUENCE [LARGE SCALE GENOMIC DNA]</scope>
    <source>
        <strain evidence="11 12">EXF-8621</strain>
    </source>
</reference>
<evidence type="ECO:0000256" key="1">
    <source>
        <dbReference type="ARBA" id="ARBA00001798"/>
    </source>
</evidence>
<dbReference type="GO" id="GO:0016567">
    <property type="term" value="P:protein ubiquitination"/>
    <property type="evidence" value="ECO:0007669"/>
    <property type="project" value="InterPro"/>
</dbReference>
<keyword evidence="7" id="KW-0833">Ubl conjugation pathway</keyword>
<dbReference type="CDD" id="cd16773">
    <property type="entry name" value="RING-HC_RBR_TRIAD1"/>
    <property type="match status" value="1"/>
</dbReference>
<evidence type="ECO:0000313" key="12">
    <source>
        <dbReference type="Proteomes" id="UP000306954"/>
    </source>
</evidence>
<keyword evidence="3" id="KW-0808">Transferase</keyword>
<dbReference type="InterPro" id="IPR048962">
    <property type="entry name" value="ARIH1-like_UBL"/>
</dbReference>
<keyword evidence="4" id="KW-0479">Metal-binding</keyword>
<dbReference type="InterPro" id="IPR002867">
    <property type="entry name" value="IBR_dom"/>
</dbReference>
<gene>
    <name evidence="11" type="ORF">E3P90_03737</name>
</gene>
<comment type="caution">
    <text evidence="11">The sequence shown here is derived from an EMBL/GenBank/DDBJ whole genome shotgun (WGS) entry which is preliminary data.</text>
</comment>
<sequence>MSDDSDNYMDAASFEGSDIIEDYQSSNPSEAFSDDDVEIEDNEAFIVNEPVKPKKSKFDVDYKVYDINDIISNQQSETEQVCSIFGLQRQDATILLRHFGWNREKLIERYSEDPERILKQVGLAPGTSASAQSDSRANSPVRLKRVKGFTCEICFTGSEDTSTQTLALACGHRFCSDCWKMHCEEKISGQGESRKIECMQGDCQTVMSEQVISQVVPEYIFQRYQTLANKTYVEDNRRGLRFCPGPDCGNVIECQVRGSDLESLIPIVVCKCGQASCFGCSFSGDHRPALCGVTKLWVKKCEDDSETANWISANTKECPRCHSTIEKNGGCNHMTCRKCRHEWCWICMGDWSAHGTSYYNCNRFEDKSGKDARDGQQKSRVSLERYLHYYNRFSNHEQSARLDQELYAKTERKMDEMQRSTSLTWIEVQFVKKAVETVTKCRMTLKWTYAMAYYLDRNSMTELFEDNQADLEKAVENLSELLEKPLDVETIPELRSQMQNATNYVKSRQTILLEDTLQDLQDLPDIPDIPDNPVGMSRLCRRRKGKKWNEIEEYKRETELLSFFISKRINLLQHSPGIRIFHIKMLLNRIAALSLISAAVSAAAINSRQLGDMNGSISSAINAFNGGNQPKQQDTTQQLKDTNSNFDKSDMVTASSSGDEKATPDDPNNIDWKNIHQIAHAQFTDNIKGNVKIKGNWKEPTVVEIDINEGLEEHKRYNYSVNVQRIDDGDCNSAGDILNPVGIPENVICDEKKPEYCKEGDLSGKHGQLKMHSHGSCKEEFRDEYLRFFPQPFSLLGRSVVITDESNTRIACANIISMIDGTQKEKGSFEGTGKTSTYQDDYREPTKTGEGKAQVTPFQDGKTVDSNAVPTKSNPAIKESPSVDPSVAVLEENNSSGALSSSNLPYRFFGLTIVSAMFGAIIL</sequence>
<keyword evidence="5" id="KW-0677">Repeat</keyword>
<evidence type="ECO:0000259" key="10">
    <source>
        <dbReference type="PROSITE" id="PS51873"/>
    </source>
</evidence>
<feature type="region of interest" description="Disordered" evidence="9">
    <location>
        <begin position="824"/>
        <end position="884"/>
    </location>
</feature>
<feature type="compositionally biased region" description="Basic and acidic residues" evidence="9">
    <location>
        <begin position="840"/>
        <end position="850"/>
    </location>
</feature>
<evidence type="ECO:0000256" key="4">
    <source>
        <dbReference type="ARBA" id="ARBA00022723"/>
    </source>
</evidence>
<dbReference type="Pfam" id="PF19422">
    <property type="entry name" value="Ariadne"/>
    <property type="match status" value="1"/>
</dbReference>
<dbReference type="InterPro" id="IPR045840">
    <property type="entry name" value="Ariadne"/>
</dbReference>
<dbReference type="Proteomes" id="UP000306954">
    <property type="component" value="Unassembled WGS sequence"/>
</dbReference>
<dbReference type="PROSITE" id="PS51873">
    <property type="entry name" value="TRIAD"/>
    <property type="match status" value="1"/>
</dbReference>
<dbReference type="Gene3D" id="3.30.40.10">
    <property type="entry name" value="Zinc/RING finger domain, C3HC4 (zinc finger)"/>
    <property type="match status" value="1"/>
</dbReference>
<dbReference type="InterPro" id="IPR044066">
    <property type="entry name" value="TRIAD_supradom"/>
</dbReference>
<dbReference type="SUPFAM" id="SSF49329">
    <property type="entry name" value="Cu,Zn superoxide dismutase-like"/>
    <property type="match status" value="1"/>
</dbReference>
<organism evidence="11 12">
    <name type="scientific">Wallemia ichthyophaga</name>
    <dbReference type="NCBI Taxonomy" id="245174"/>
    <lineage>
        <taxon>Eukaryota</taxon>
        <taxon>Fungi</taxon>
        <taxon>Dikarya</taxon>
        <taxon>Basidiomycota</taxon>
        <taxon>Wallemiomycotina</taxon>
        <taxon>Wallemiomycetes</taxon>
        <taxon>Wallemiales</taxon>
        <taxon>Wallemiaceae</taxon>
        <taxon>Wallemia</taxon>
    </lineage>
</organism>
<dbReference type="Gene3D" id="2.60.40.200">
    <property type="entry name" value="Superoxide dismutase, copper/zinc binding domain"/>
    <property type="match status" value="1"/>
</dbReference>
<protein>
    <recommendedName>
        <fullName evidence="2">RBR-type E3 ubiquitin transferase</fullName>
        <ecNumber evidence="2">2.3.2.31</ecNumber>
    </recommendedName>
</protein>
<evidence type="ECO:0000256" key="5">
    <source>
        <dbReference type="ARBA" id="ARBA00022737"/>
    </source>
</evidence>
<evidence type="ECO:0000256" key="2">
    <source>
        <dbReference type="ARBA" id="ARBA00012251"/>
    </source>
</evidence>
<dbReference type="CDD" id="cd20356">
    <property type="entry name" value="Rcat_RBR_HHARI-like"/>
    <property type="match status" value="1"/>
</dbReference>
<dbReference type="FunFam" id="1.20.120.1750:FF:000007">
    <property type="entry name" value="RBR-type E3 ubiquitin transferase"/>
    <property type="match status" value="1"/>
</dbReference>
<feature type="region of interest" description="Disordered" evidence="9">
    <location>
        <begin position="622"/>
        <end position="670"/>
    </location>
</feature>
<dbReference type="FunFam" id="3.30.40.10:FF:000019">
    <property type="entry name" value="RBR-type E3 ubiquitin transferase"/>
    <property type="match status" value="1"/>
</dbReference>
<dbReference type="InterPro" id="IPR031127">
    <property type="entry name" value="E3_UB_ligase_RBR"/>
</dbReference>
<dbReference type="GO" id="GO:0008270">
    <property type="term" value="F:zinc ion binding"/>
    <property type="evidence" value="ECO:0007669"/>
    <property type="project" value="UniProtKB-KW"/>
</dbReference>
<dbReference type="GO" id="GO:0006801">
    <property type="term" value="P:superoxide metabolic process"/>
    <property type="evidence" value="ECO:0007669"/>
    <property type="project" value="InterPro"/>
</dbReference>
<feature type="domain" description="RING-type" evidence="10">
    <location>
        <begin position="147"/>
        <end position="365"/>
    </location>
</feature>
<dbReference type="SUPFAM" id="SSF57850">
    <property type="entry name" value="RING/U-box"/>
    <property type="match status" value="2"/>
</dbReference>
<feature type="compositionally biased region" description="Polar residues" evidence="9">
    <location>
        <begin position="864"/>
        <end position="874"/>
    </location>
</feature>